<evidence type="ECO:0000256" key="1">
    <source>
        <dbReference type="ARBA" id="ARBA00022771"/>
    </source>
</evidence>
<dbReference type="GO" id="GO:0061630">
    <property type="term" value="F:ubiquitin protein ligase activity"/>
    <property type="evidence" value="ECO:0007669"/>
    <property type="project" value="InterPro"/>
</dbReference>
<dbReference type="Gene3D" id="3.10.110.10">
    <property type="entry name" value="Ubiquitin Conjugating Enzyme"/>
    <property type="match status" value="1"/>
</dbReference>
<dbReference type="InterPro" id="IPR039133">
    <property type="entry name" value="RNF25"/>
</dbReference>
<keyword evidence="1 3" id="KW-0863">Zinc-finger</keyword>
<dbReference type="AlphaFoldDB" id="A0A9X6RK84"/>
<dbReference type="PROSITE" id="PS50089">
    <property type="entry name" value="ZF_RING_2"/>
    <property type="match status" value="1"/>
</dbReference>
<dbReference type="PROSITE" id="PS50908">
    <property type="entry name" value="RWD"/>
    <property type="match status" value="1"/>
</dbReference>
<organism evidence="8 9">
    <name type="scientific">Hypsibius exemplaris</name>
    <name type="common">Freshwater tardigrade</name>
    <dbReference type="NCBI Taxonomy" id="2072580"/>
    <lineage>
        <taxon>Eukaryota</taxon>
        <taxon>Metazoa</taxon>
        <taxon>Ecdysozoa</taxon>
        <taxon>Tardigrada</taxon>
        <taxon>Eutardigrada</taxon>
        <taxon>Parachela</taxon>
        <taxon>Hypsibioidea</taxon>
        <taxon>Hypsibiidae</taxon>
        <taxon>Hypsibius</taxon>
    </lineage>
</organism>
<dbReference type="GO" id="GO:0005634">
    <property type="term" value="C:nucleus"/>
    <property type="evidence" value="ECO:0007669"/>
    <property type="project" value="TreeGrafter"/>
</dbReference>
<dbReference type="CDD" id="cd23818">
    <property type="entry name" value="RWD_RNF25"/>
    <property type="match status" value="1"/>
</dbReference>
<dbReference type="SUPFAM" id="SSF54495">
    <property type="entry name" value="UBC-like"/>
    <property type="match status" value="1"/>
</dbReference>
<dbReference type="PANTHER" id="PTHR13198">
    <property type="entry name" value="RING FINGER PROTEIN 25"/>
    <property type="match status" value="1"/>
</dbReference>
<evidence type="ECO:0000313" key="8">
    <source>
        <dbReference type="EMBL" id="OWA50406.1"/>
    </source>
</evidence>
<feature type="domain" description="RWD" evidence="7">
    <location>
        <begin position="16"/>
        <end position="119"/>
    </location>
</feature>
<evidence type="ECO:0000256" key="2">
    <source>
        <dbReference type="ARBA" id="ARBA00022833"/>
    </source>
</evidence>
<dbReference type="InterPro" id="IPR016135">
    <property type="entry name" value="UBQ-conjugating_enzyme/RWD"/>
</dbReference>
<feature type="transmembrane region" description="Helical" evidence="5">
    <location>
        <begin position="345"/>
        <end position="364"/>
    </location>
</feature>
<keyword evidence="5" id="KW-1133">Transmembrane helix</keyword>
<dbReference type="Gene3D" id="3.30.40.10">
    <property type="entry name" value="Zinc/RING finger domain, C3HC4 (zinc finger)"/>
    <property type="match status" value="1"/>
</dbReference>
<evidence type="ECO:0000256" key="5">
    <source>
        <dbReference type="SAM" id="Phobius"/>
    </source>
</evidence>
<dbReference type="SMART" id="SM00591">
    <property type="entry name" value="RWD"/>
    <property type="match status" value="1"/>
</dbReference>
<dbReference type="SUPFAM" id="SSF57850">
    <property type="entry name" value="RING/U-box"/>
    <property type="match status" value="1"/>
</dbReference>
<dbReference type="GO" id="GO:0008270">
    <property type="term" value="F:zinc ion binding"/>
    <property type="evidence" value="ECO:0007669"/>
    <property type="project" value="UniProtKB-KW"/>
</dbReference>
<protein>
    <submittedName>
        <fullName evidence="8">E3 ubiquitin-protein ligase RNF25</fullName>
    </submittedName>
</protein>
<evidence type="ECO:0000259" key="7">
    <source>
        <dbReference type="PROSITE" id="PS50908"/>
    </source>
</evidence>
<dbReference type="PANTHER" id="PTHR13198:SF4">
    <property type="entry name" value="E3 UBIQUITIN-PROTEIN LIGASE RNF25"/>
    <property type="match status" value="1"/>
</dbReference>
<keyword evidence="5" id="KW-0812">Transmembrane</keyword>
<dbReference type="Proteomes" id="UP000192578">
    <property type="component" value="Unassembled WGS sequence"/>
</dbReference>
<feature type="compositionally biased region" description="Low complexity" evidence="4">
    <location>
        <begin position="266"/>
        <end position="276"/>
    </location>
</feature>
<evidence type="ECO:0000313" key="9">
    <source>
        <dbReference type="Proteomes" id="UP000192578"/>
    </source>
</evidence>
<name>A0A9X6RK84_HYPEX</name>
<dbReference type="Pfam" id="PF05773">
    <property type="entry name" value="RWD"/>
    <property type="match status" value="1"/>
</dbReference>
<gene>
    <name evidence="8" type="ORF">BV898_14924</name>
</gene>
<dbReference type="InterPro" id="IPR001841">
    <property type="entry name" value="Znf_RING"/>
</dbReference>
<comment type="caution">
    <text evidence="8">The sequence shown here is derived from an EMBL/GenBank/DDBJ whole genome shotgun (WGS) entry which is preliminary data.</text>
</comment>
<keyword evidence="9" id="KW-1185">Reference proteome</keyword>
<feature type="domain" description="RING-type" evidence="6">
    <location>
        <begin position="126"/>
        <end position="174"/>
    </location>
</feature>
<evidence type="ECO:0000259" key="6">
    <source>
        <dbReference type="PROSITE" id="PS50089"/>
    </source>
</evidence>
<dbReference type="OrthoDB" id="432311at2759"/>
<dbReference type="InterPro" id="IPR013083">
    <property type="entry name" value="Znf_RING/FYVE/PHD"/>
</dbReference>
<evidence type="ECO:0000256" key="4">
    <source>
        <dbReference type="SAM" id="MobiDB-lite"/>
    </source>
</evidence>
<sequence length="483" mass="54160">MTGDSDDCDAASVLENELIMLESIYPGEFVFACGSFKMTVHPATCGDSNQQNISLLLELKFPLDYPSCSPIIRFHQPRGLSDFQLIGLMKDLHAEADKRQGEAIIFHVVDVLREFLTRSNFPSVECPFCLSEIEEGDEFFKTECYHYCHLYCLRRYVDYVKKGGNVVQNCVVCRMEFGSPVALERSAGLIEPKSLAATPSNLSPTGSELQRRQDVEWRRQKFELQKSKRGLIEPEPAEKVLTLNHIPEVDRLLQQSQTPRCTEITSISGNNGSSNNKRISPRKPPVVISAECDSESTPDTKVVFHERSTYSRENRLQHLLPRLSSTPECEEAQHQPTASSVFRAALSHGLLSIISALMILCCYWSTFKTTTTTHASPPPLSLRSRRHDRCKSFASCLESVYLVMVFCVLTLNVFIAIFINYSLEVEQANQSVVDTTSASTDRAIIIAGRTHLHNIITTALGQRQTTTLPTTQFTSAVNQDYSD</sequence>
<dbReference type="GO" id="GO:0016567">
    <property type="term" value="P:protein ubiquitination"/>
    <property type="evidence" value="ECO:0007669"/>
    <property type="project" value="TreeGrafter"/>
</dbReference>
<keyword evidence="2" id="KW-0862">Zinc</keyword>
<keyword evidence="1 3" id="KW-0479">Metal-binding</keyword>
<feature type="transmembrane region" description="Helical" evidence="5">
    <location>
        <begin position="399"/>
        <end position="421"/>
    </location>
</feature>
<reference evidence="9" key="1">
    <citation type="submission" date="2017-01" db="EMBL/GenBank/DDBJ databases">
        <title>Comparative genomics of anhydrobiosis in the tardigrade Hypsibius dujardini.</title>
        <authorList>
            <person name="Yoshida Y."/>
            <person name="Koutsovoulos G."/>
            <person name="Laetsch D."/>
            <person name="Stevens L."/>
            <person name="Kumar S."/>
            <person name="Horikawa D."/>
            <person name="Ishino K."/>
            <person name="Komine S."/>
            <person name="Tomita M."/>
            <person name="Blaxter M."/>
            <person name="Arakawa K."/>
        </authorList>
    </citation>
    <scope>NUCLEOTIDE SEQUENCE [LARGE SCALE GENOMIC DNA]</scope>
    <source>
        <strain evidence="9">Z151</strain>
    </source>
</reference>
<keyword evidence="5" id="KW-0472">Membrane</keyword>
<dbReference type="EMBL" id="MTYJ01000192">
    <property type="protein sequence ID" value="OWA50406.1"/>
    <property type="molecule type" value="Genomic_DNA"/>
</dbReference>
<evidence type="ECO:0000256" key="3">
    <source>
        <dbReference type="PROSITE-ProRule" id="PRU00175"/>
    </source>
</evidence>
<proteinExistence type="predicted"/>
<feature type="region of interest" description="Disordered" evidence="4">
    <location>
        <begin position="264"/>
        <end position="283"/>
    </location>
</feature>
<accession>A0A9X6RK84</accession>
<dbReference type="InterPro" id="IPR006575">
    <property type="entry name" value="RWD_dom"/>
</dbReference>